<dbReference type="SUPFAM" id="SSF56672">
    <property type="entry name" value="DNA/RNA polymerases"/>
    <property type="match status" value="1"/>
</dbReference>
<dbReference type="Pfam" id="PF17919">
    <property type="entry name" value="RT_RNaseH_2"/>
    <property type="match status" value="1"/>
</dbReference>
<evidence type="ECO:0000259" key="3">
    <source>
        <dbReference type="PROSITE" id="PS50878"/>
    </source>
</evidence>
<feature type="domain" description="Reverse transcriptase" evidence="3">
    <location>
        <begin position="241"/>
        <end position="418"/>
    </location>
</feature>
<dbReference type="STRING" id="75913.A0A0K0G3A2"/>
<dbReference type="EC" id="2.7.7.49" evidence="1"/>
<keyword evidence="4" id="KW-1185">Reference proteome</keyword>
<reference evidence="4" key="1">
    <citation type="submission" date="2014-07" db="EMBL/GenBank/DDBJ databases">
        <authorList>
            <person name="Martin A.A"/>
            <person name="De Silva N."/>
        </authorList>
    </citation>
    <scope>NUCLEOTIDE SEQUENCE</scope>
</reference>
<dbReference type="PROSITE" id="PS50878">
    <property type="entry name" value="RT_POL"/>
    <property type="match status" value="1"/>
</dbReference>
<proteinExistence type="predicted"/>
<dbReference type="InterPro" id="IPR041588">
    <property type="entry name" value="Integrase_H2C2"/>
</dbReference>
<dbReference type="InterPro" id="IPR043128">
    <property type="entry name" value="Rev_trsase/Diguanyl_cyclase"/>
</dbReference>
<dbReference type="PANTHER" id="PTHR37984">
    <property type="entry name" value="PROTEIN CBG26694"/>
    <property type="match status" value="1"/>
</dbReference>
<dbReference type="Pfam" id="PF00078">
    <property type="entry name" value="RVT_1"/>
    <property type="match status" value="1"/>
</dbReference>
<dbReference type="Proteomes" id="UP000035680">
    <property type="component" value="Unassembled WGS sequence"/>
</dbReference>
<accession>A0A0K0G3A2</accession>
<dbReference type="InterPro" id="IPR043502">
    <property type="entry name" value="DNA/RNA_pol_sf"/>
</dbReference>
<evidence type="ECO:0000313" key="5">
    <source>
        <dbReference type="WBParaSite" id="SVE_1920300.1"/>
    </source>
</evidence>
<dbReference type="CDD" id="cd01647">
    <property type="entry name" value="RT_LTR"/>
    <property type="match status" value="1"/>
</dbReference>
<dbReference type="Gene3D" id="1.10.340.70">
    <property type="match status" value="1"/>
</dbReference>
<dbReference type="PANTHER" id="PTHR37984:SF5">
    <property type="entry name" value="PROTEIN NYNRIN-LIKE"/>
    <property type="match status" value="1"/>
</dbReference>
<keyword evidence="2" id="KW-0511">Multifunctional enzyme</keyword>
<evidence type="ECO:0000256" key="2">
    <source>
        <dbReference type="ARBA" id="ARBA00023268"/>
    </source>
</evidence>
<dbReference type="AlphaFoldDB" id="A0A0K0G3A2"/>
<dbReference type="InterPro" id="IPR000477">
    <property type="entry name" value="RT_dom"/>
</dbReference>
<name>A0A0K0G3A2_STRVS</name>
<dbReference type="GO" id="GO:0003964">
    <property type="term" value="F:RNA-directed DNA polymerase activity"/>
    <property type="evidence" value="ECO:0007669"/>
    <property type="project" value="UniProtKB-EC"/>
</dbReference>
<dbReference type="InterPro" id="IPR041577">
    <property type="entry name" value="RT_RNaseH_2"/>
</dbReference>
<dbReference type="Gene3D" id="3.10.10.10">
    <property type="entry name" value="HIV Type 1 Reverse Transcriptase, subunit A, domain 1"/>
    <property type="match status" value="1"/>
</dbReference>
<sequence>MIIGNDTLGHFDNVRINYRKNTVEIPKLGIFKIINSSKVTIEENTIIVPHTEQLIQINTDIKEKTAFFVNKEKWKQSNHLLTIHQIANVHENTYSIYIQNIGRNPLKLKKETILEHINGIIQESKHRLVIKGEELISEEIQLDNIPEFPRQQKTLSYDKLITLVKIDTTNVSKQNIQKIRNLIWKYRHIFHNYDGKPGRYNGLDTIKIKLKNINYEPKRIRAGRLPKEKEKAMEEQLEILLNNDMIEQSRSPYLSRALLVKKKNGEYRFVVDFRELNLQLMKQSNYIPRVEDIMQEAVGNKFHTVMDFKLGFHQIPLDTNSKRLASFVTHKGIYSYKVMPMGLSGSPDTFQRIVENMMNQVEGSFVYIDDILLTAKNENEHIRQIEKTFRIMEKYNTKITLEKTEFGKAEIKYLGFMLSKNGIRLDPKKVQAIKDKEAPKNDKEVKAFIRMCSYFRRHIQNLAKIADPLHKIVNNYKWTEIEDIAFVNLKKALINETTLKPPNPDKNYTIQTDASFQGLGAVLLQDDNPIAFASRGLKAAEKNYEIMRLEGIAILFALKTFRPYIYGLKENIIQPEEFEKYYTNTERKLLHSSNTVKTQHGERYLVPETIKEQLLKQYHEHPWLGGNYGYEKNIQKFRQIYYWKTLEEDAKKIWKECIECMKNKPQPYFQLKNSLGKIPTADYACYSYSVDIMTVTDDLHYLIVIDDF</sequence>
<dbReference type="InterPro" id="IPR050951">
    <property type="entry name" value="Retrovirus_Pol_polyprotein"/>
</dbReference>
<protein>
    <recommendedName>
        <fullName evidence="1">RNA-directed DNA polymerase</fullName>
        <ecNumber evidence="1">2.7.7.49</ecNumber>
    </recommendedName>
</protein>
<reference evidence="5" key="2">
    <citation type="submission" date="2015-08" db="UniProtKB">
        <authorList>
            <consortium name="WormBaseParasite"/>
        </authorList>
    </citation>
    <scope>IDENTIFICATION</scope>
</reference>
<dbReference type="Pfam" id="PF17921">
    <property type="entry name" value="Integrase_H2C2"/>
    <property type="match status" value="1"/>
</dbReference>
<evidence type="ECO:0000256" key="1">
    <source>
        <dbReference type="ARBA" id="ARBA00012493"/>
    </source>
</evidence>
<dbReference type="Gene3D" id="3.30.70.270">
    <property type="match status" value="2"/>
</dbReference>
<organism evidence="4 5">
    <name type="scientific">Strongyloides venezuelensis</name>
    <name type="common">Threadworm</name>
    <dbReference type="NCBI Taxonomy" id="75913"/>
    <lineage>
        <taxon>Eukaryota</taxon>
        <taxon>Metazoa</taxon>
        <taxon>Ecdysozoa</taxon>
        <taxon>Nematoda</taxon>
        <taxon>Chromadorea</taxon>
        <taxon>Rhabditida</taxon>
        <taxon>Tylenchina</taxon>
        <taxon>Panagrolaimomorpha</taxon>
        <taxon>Strongyloidoidea</taxon>
        <taxon>Strongyloididae</taxon>
        <taxon>Strongyloides</taxon>
    </lineage>
</organism>
<dbReference type="WBParaSite" id="SVE_1920300.1">
    <property type="protein sequence ID" value="SVE_1920300.1"/>
    <property type="gene ID" value="SVE_1920300"/>
</dbReference>
<evidence type="ECO:0000313" key="4">
    <source>
        <dbReference type="Proteomes" id="UP000035680"/>
    </source>
</evidence>
<dbReference type="FunFam" id="3.30.70.270:FF:000020">
    <property type="entry name" value="Transposon Tf2-6 polyprotein-like Protein"/>
    <property type="match status" value="1"/>
</dbReference>